<dbReference type="PANTHER" id="PTHR43289:SF6">
    <property type="entry name" value="SERINE_THREONINE-PROTEIN KINASE NEKL-3"/>
    <property type="match status" value="1"/>
</dbReference>
<evidence type="ECO:0000256" key="4">
    <source>
        <dbReference type="ARBA" id="ARBA00022741"/>
    </source>
</evidence>
<comment type="catalytic activity">
    <reaction evidence="7">
        <text>L-threonyl-[protein] + ATP = O-phospho-L-threonyl-[protein] + ADP + H(+)</text>
        <dbReference type="Rhea" id="RHEA:46608"/>
        <dbReference type="Rhea" id="RHEA-COMP:11060"/>
        <dbReference type="Rhea" id="RHEA-COMP:11605"/>
        <dbReference type="ChEBI" id="CHEBI:15378"/>
        <dbReference type="ChEBI" id="CHEBI:30013"/>
        <dbReference type="ChEBI" id="CHEBI:30616"/>
        <dbReference type="ChEBI" id="CHEBI:61977"/>
        <dbReference type="ChEBI" id="CHEBI:456216"/>
        <dbReference type="EC" id="2.7.11.1"/>
    </reaction>
</comment>
<evidence type="ECO:0000256" key="7">
    <source>
        <dbReference type="ARBA" id="ARBA00047899"/>
    </source>
</evidence>
<dbReference type="GO" id="GO:0045717">
    <property type="term" value="P:negative regulation of fatty acid biosynthetic process"/>
    <property type="evidence" value="ECO:0007669"/>
    <property type="project" value="UniProtKB-ARBA"/>
</dbReference>
<dbReference type="Gene3D" id="1.10.510.10">
    <property type="entry name" value="Transferase(Phosphotransferase) domain 1"/>
    <property type="match status" value="1"/>
</dbReference>
<evidence type="ECO:0000256" key="8">
    <source>
        <dbReference type="ARBA" id="ARBA00048679"/>
    </source>
</evidence>
<proteinExistence type="predicted"/>
<name>A0A316ADB2_9ACTN</name>
<feature type="region of interest" description="Disordered" evidence="9">
    <location>
        <begin position="409"/>
        <end position="522"/>
    </location>
</feature>
<dbReference type="Proteomes" id="UP000245469">
    <property type="component" value="Unassembled WGS sequence"/>
</dbReference>
<dbReference type="EMBL" id="QGDQ01000002">
    <property type="protein sequence ID" value="PWJ55745.1"/>
    <property type="molecule type" value="Genomic_DNA"/>
</dbReference>
<dbReference type="CDD" id="cd14014">
    <property type="entry name" value="STKc_PknB_like"/>
    <property type="match status" value="1"/>
</dbReference>
<sequence>MRVDAGTVLGNRYQLTTPIASGGMGEVWEAHDELLGRTVAVKVLRSELASDPGFLARFRTEARNSARLAHPAIAATYDYGESDGSAWLVMELVPGEPLSDLLATQHSVEPRRAMRIIASAASGLAAAHEAGIVHRDVKPGNLLVTPTGGVKVTDFGIARAAAEAPLTATGQVMGTAAYLSPEQATGRRDLTPAVDVYALGVVAHEMLAGQRPFTGESQVAIALAQVNDPPPPLPSSVPPGARALVDACLAKDPNARPRSASIVAQVASLIAEGDDAHAQRVLRAGLGPAAAGAAGPAGAATGGATVALPPTTDATRAMGPGADETVPWPEPAAPPSRRSAQAAAAYAAGAATGAGSAGAFPSTGMTTGPQSAPEPTGQRSGRGRMTVPLLGLLAVLVVVLAALVYLTSGSGDQQNTPNPSLDTPAPTQDSSPAPRQSTVTQTVTSSASSAAPTSSAPTPSTAAPTETASEPTSAPASTAPAESTAPVTPSTPASSAPAATPGGTGTAGAAPASGTVQGVDGA</sequence>
<dbReference type="AlphaFoldDB" id="A0A316ADB2"/>
<evidence type="ECO:0000313" key="12">
    <source>
        <dbReference type="EMBL" id="PWJ55745.1"/>
    </source>
</evidence>
<evidence type="ECO:0000256" key="6">
    <source>
        <dbReference type="ARBA" id="ARBA00022840"/>
    </source>
</evidence>
<dbReference type="PROSITE" id="PS50011">
    <property type="entry name" value="PROTEIN_KINASE_DOM"/>
    <property type="match status" value="1"/>
</dbReference>
<dbReference type="RefSeq" id="WP_211319175.1">
    <property type="nucleotide sequence ID" value="NZ_QGDQ01000002.1"/>
</dbReference>
<dbReference type="InterPro" id="IPR011009">
    <property type="entry name" value="Kinase-like_dom_sf"/>
</dbReference>
<evidence type="ECO:0000256" key="9">
    <source>
        <dbReference type="SAM" id="MobiDB-lite"/>
    </source>
</evidence>
<dbReference type="Gene3D" id="3.30.200.20">
    <property type="entry name" value="Phosphorylase Kinase, domain 1"/>
    <property type="match status" value="1"/>
</dbReference>
<keyword evidence="2" id="KW-0723">Serine/threonine-protein kinase</keyword>
<dbReference type="PANTHER" id="PTHR43289">
    <property type="entry name" value="MITOGEN-ACTIVATED PROTEIN KINASE KINASE KINASE 20-RELATED"/>
    <property type="match status" value="1"/>
</dbReference>
<dbReference type="SMART" id="SM00220">
    <property type="entry name" value="S_TKc"/>
    <property type="match status" value="1"/>
</dbReference>
<dbReference type="GO" id="GO:0005524">
    <property type="term" value="F:ATP binding"/>
    <property type="evidence" value="ECO:0007669"/>
    <property type="project" value="UniProtKB-KW"/>
</dbReference>
<keyword evidence="5 12" id="KW-0418">Kinase</keyword>
<comment type="catalytic activity">
    <reaction evidence="8">
        <text>L-seryl-[protein] + ATP = O-phospho-L-seryl-[protein] + ADP + H(+)</text>
        <dbReference type="Rhea" id="RHEA:17989"/>
        <dbReference type="Rhea" id="RHEA-COMP:9863"/>
        <dbReference type="Rhea" id="RHEA-COMP:11604"/>
        <dbReference type="ChEBI" id="CHEBI:15378"/>
        <dbReference type="ChEBI" id="CHEBI:29999"/>
        <dbReference type="ChEBI" id="CHEBI:30616"/>
        <dbReference type="ChEBI" id="CHEBI:83421"/>
        <dbReference type="ChEBI" id="CHEBI:456216"/>
        <dbReference type="EC" id="2.7.11.1"/>
    </reaction>
</comment>
<feature type="region of interest" description="Disordered" evidence="9">
    <location>
        <begin position="289"/>
        <end position="383"/>
    </location>
</feature>
<evidence type="ECO:0000256" key="2">
    <source>
        <dbReference type="ARBA" id="ARBA00022527"/>
    </source>
</evidence>
<keyword evidence="3" id="KW-0808">Transferase</keyword>
<dbReference type="InterPro" id="IPR000719">
    <property type="entry name" value="Prot_kinase_dom"/>
</dbReference>
<evidence type="ECO:0000259" key="11">
    <source>
        <dbReference type="PROSITE" id="PS50011"/>
    </source>
</evidence>
<accession>A0A316ADB2</accession>
<organism evidence="12 13">
    <name type="scientific">Quadrisphaera granulorum</name>
    <dbReference type="NCBI Taxonomy" id="317664"/>
    <lineage>
        <taxon>Bacteria</taxon>
        <taxon>Bacillati</taxon>
        <taxon>Actinomycetota</taxon>
        <taxon>Actinomycetes</taxon>
        <taxon>Kineosporiales</taxon>
        <taxon>Kineosporiaceae</taxon>
        <taxon>Quadrisphaera</taxon>
    </lineage>
</organism>
<keyword evidence="6" id="KW-0067">ATP-binding</keyword>
<dbReference type="PROSITE" id="PS00108">
    <property type="entry name" value="PROTEIN_KINASE_ST"/>
    <property type="match status" value="1"/>
</dbReference>
<dbReference type="FunFam" id="3.30.200.20:FF:000035">
    <property type="entry name" value="Serine/threonine protein kinase Stk1"/>
    <property type="match status" value="1"/>
</dbReference>
<feature type="compositionally biased region" description="Polar residues" evidence="9">
    <location>
        <begin position="409"/>
        <end position="436"/>
    </location>
</feature>
<evidence type="ECO:0000256" key="5">
    <source>
        <dbReference type="ARBA" id="ARBA00022777"/>
    </source>
</evidence>
<keyword evidence="10" id="KW-1133">Transmembrane helix</keyword>
<feature type="transmembrane region" description="Helical" evidence="10">
    <location>
        <begin position="387"/>
        <end position="406"/>
    </location>
</feature>
<dbReference type="SUPFAM" id="SSF56112">
    <property type="entry name" value="Protein kinase-like (PK-like)"/>
    <property type="match status" value="1"/>
</dbReference>
<evidence type="ECO:0000256" key="3">
    <source>
        <dbReference type="ARBA" id="ARBA00022679"/>
    </source>
</evidence>
<evidence type="ECO:0000313" key="13">
    <source>
        <dbReference type="Proteomes" id="UP000245469"/>
    </source>
</evidence>
<feature type="compositionally biased region" description="Low complexity" evidence="9">
    <location>
        <begin position="335"/>
        <end position="362"/>
    </location>
</feature>
<keyword evidence="13" id="KW-1185">Reference proteome</keyword>
<protein>
    <recommendedName>
        <fullName evidence="1">non-specific serine/threonine protein kinase</fullName>
        <ecNumber evidence="1">2.7.11.1</ecNumber>
    </recommendedName>
</protein>
<keyword evidence="4" id="KW-0547">Nucleotide-binding</keyword>
<dbReference type="InterPro" id="IPR008271">
    <property type="entry name" value="Ser/Thr_kinase_AS"/>
</dbReference>
<dbReference type="EC" id="2.7.11.1" evidence="1"/>
<gene>
    <name evidence="12" type="ORF">BXY45_102109</name>
</gene>
<dbReference type="FunFam" id="1.10.510.10:FF:000021">
    <property type="entry name" value="Serine/threonine protein kinase"/>
    <property type="match status" value="1"/>
</dbReference>
<comment type="caution">
    <text evidence="12">The sequence shown here is derived from an EMBL/GenBank/DDBJ whole genome shotgun (WGS) entry which is preliminary data.</text>
</comment>
<reference evidence="12 13" key="1">
    <citation type="submission" date="2018-03" db="EMBL/GenBank/DDBJ databases">
        <title>Genomic Encyclopedia of Archaeal and Bacterial Type Strains, Phase II (KMG-II): from individual species to whole genera.</title>
        <authorList>
            <person name="Goeker M."/>
        </authorList>
    </citation>
    <scope>NUCLEOTIDE SEQUENCE [LARGE SCALE GENOMIC DNA]</scope>
    <source>
        <strain evidence="12 13">DSM 44889</strain>
    </source>
</reference>
<dbReference type="Pfam" id="PF00069">
    <property type="entry name" value="Pkinase"/>
    <property type="match status" value="1"/>
</dbReference>
<feature type="compositionally biased region" description="Low complexity" evidence="9">
    <location>
        <begin position="437"/>
        <end position="515"/>
    </location>
</feature>
<keyword evidence="10" id="KW-0472">Membrane</keyword>
<dbReference type="GO" id="GO:0004674">
    <property type="term" value="F:protein serine/threonine kinase activity"/>
    <property type="evidence" value="ECO:0007669"/>
    <property type="project" value="UniProtKB-KW"/>
</dbReference>
<evidence type="ECO:0000256" key="10">
    <source>
        <dbReference type="SAM" id="Phobius"/>
    </source>
</evidence>
<feature type="compositionally biased region" description="Low complexity" evidence="9">
    <location>
        <begin position="289"/>
        <end position="312"/>
    </location>
</feature>
<evidence type="ECO:0000256" key="1">
    <source>
        <dbReference type="ARBA" id="ARBA00012513"/>
    </source>
</evidence>
<keyword evidence="10" id="KW-0812">Transmembrane</keyword>
<feature type="domain" description="Protein kinase" evidence="11">
    <location>
        <begin position="13"/>
        <end position="270"/>
    </location>
</feature>